<comment type="cofactor">
    <cofactor evidence="12">
        <name>Mg(2+)</name>
        <dbReference type="ChEBI" id="CHEBI:18420"/>
    </cofactor>
    <cofactor evidence="12">
        <name>Mn(2+)</name>
        <dbReference type="ChEBI" id="CHEBI:29035"/>
    </cofactor>
    <text evidence="12">Magnesium. Can also use manganese.</text>
</comment>
<evidence type="ECO:0000313" key="14">
    <source>
        <dbReference type="EMBL" id="PCH60203.1"/>
    </source>
</evidence>
<dbReference type="GO" id="GO:0046872">
    <property type="term" value="F:metal ion binding"/>
    <property type="evidence" value="ECO:0007669"/>
    <property type="project" value="UniProtKB-UniRule"/>
</dbReference>
<dbReference type="InterPro" id="IPR003374">
    <property type="entry name" value="ApbE-like_sf"/>
</dbReference>
<dbReference type="Gene3D" id="3.10.520.10">
    <property type="entry name" value="ApbE-like domains"/>
    <property type="match status" value="1"/>
</dbReference>
<evidence type="ECO:0000256" key="10">
    <source>
        <dbReference type="ARBA" id="ARBA00048540"/>
    </source>
</evidence>
<evidence type="ECO:0000313" key="15">
    <source>
        <dbReference type="Proteomes" id="UP000218172"/>
    </source>
</evidence>
<evidence type="ECO:0000256" key="9">
    <source>
        <dbReference type="ARBA" id="ARBA00031306"/>
    </source>
</evidence>
<dbReference type="PIRSF" id="PIRSF006268">
    <property type="entry name" value="ApbE"/>
    <property type="match status" value="1"/>
</dbReference>
<keyword evidence="7 11" id="KW-0274">FAD</keyword>
<feature type="coiled-coil region" evidence="13">
    <location>
        <begin position="26"/>
        <end position="53"/>
    </location>
</feature>
<keyword evidence="6 11" id="KW-0479">Metal-binding</keyword>
<dbReference type="PANTHER" id="PTHR30040:SF2">
    <property type="entry name" value="FAD:PROTEIN FMN TRANSFERASE"/>
    <property type="match status" value="1"/>
</dbReference>
<keyword evidence="8 11" id="KW-0460">Magnesium</keyword>
<dbReference type="Proteomes" id="UP000218172">
    <property type="component" value="Unassembled WGS sequence"/>
</dbReference>
<dbReference type="EC" id="2.7.1.180" evidence="2 11"/>
<gene>
    <name evidence="14" type="ORF">COC19_06185</name>
</gene>
<keyword evidence="4 11" id="KW-0285">Flavoprotein</keyword>
<dbReference type="EMBL" id="NVQR01000097">
    <property type="protein sequence ID" value="PCH60203.1"/>
    <property type="molecule type" value="Genomic_DNA"/>
</dbReference>
<name>A0A2A4MJY2_9GAMM</name>
<evidence type="ECO:0000256" key="5">
    <source>
        <dbReference type="ARBA" id="ARBA00022679"/>
    </source>
</evidence>
<comment type="catalytic activity">
    <reaction evidence="10 11">
        <text>L-threonyl-[protein] + FAD = FMN-L-threonyl-[protein] + AMP + H(+)</text>
        <dbReference type="Rhea" id="RHEA:36847"/>
        <dbReference type="Rhea" id="RHEA-COMP:11060"/>
        <dbReference type="Rhea" id="RHEA-COMP:11061"/>
        <dbReference type="ChEBI" id="CHEBI:15378"/>
        <dbReference type="ChEBI" id="CHEBI:30013"/>
        <dbReference type="ChEBI" id="CHEBI:57692"/>
        <dbReference type="ChEBI" id="CHEBI:74257"/>
        <dbReference type="ChEBI" id="CHEBI:456215"/>
        <dbReference type="EC" id="2.7.1.180"/>
    </reaction>
</comment>
<proteinExistence type="inferred from homology"/>
<evidence type="ECO:0000256" key="6">
    <source>
        <dbReference type="ARBA" id="ARBA00022723"/>
    </source>
</evidence>
<dbReference type="InterPro" id="IPR024932">
    <property type="entry name" value="ApbE"/>
</dbReference>
<dbReference type="AlphaFoldDB" id="A0A2A4MJY2"/>
<evidence type="ECO:0000256" key="3">
    <source>
        <dbReference type="ARBA" id="ARBA00016337"/>
    </source>
</evidence>
<dbReference type="PANTHER" id="PTHR30040">
    <property type="entry name" value="THIAMINE BIOSYNTHESIS LIPOPROTEIN APBE"/>
    <property type="match status" value="1"/>
</dbReference>
<keyword evidence="5 11" id="KW-0808">Transferase</keyword>
<keyword evidence="13" id="KW-0175">Coiled coil</keyword>
<reference evidence="15" key="1">
    <citation type="submission" date="2017-08" db="EMBL/GenBank/DDBJ databases">
        <title>A dynamic microbial community with high functional redundancy inhabits the cold, oxic subseafloor aquifer.</title>
        <authorList>
            <person name="Tully B.J."/>
            <person name="Wheat C.G."/>
            <person name="Glazer B.T."/>
            <person name="Huber J.A."/>
        </authorList>
    </citation>
    <scope>NUCLEOTIDE SEQUENCE [LARGE SCALE GENOMIC DNA]</scope>
</reference>
<comment type="similarity">
    <text evidence="1 11">Belongs to the ApbE family.</text>
</comment>
<evidence type="ECO:0000256" key="8">
    <source>
        <dbReference type="ARBA" id="ARBA00022842"/>
    </source>
</evidence>
<feature type="binding site" evidence="12">
    <location>
        <position position="148"/>
    </location>
    <ligand>
        <name>Mg(2+)</name>
        <dbReference type="ChEBI" id="CHEBI:18420"/>
    </ligand>
</feature>
<evidence type="ECO:0000256" key="12">
    <source>
        <dbReference type="PIRSR" id="PIRSR006268-2"/>
    </source>
</evidence>
<evidence type="ECO:0000256" key="4">
    <source>
        <dbReference type="ARBA" id="ARBA00022630"/>
    </source>
</evidence>
<evidence type="ECO:0000256" key="7">
    <source>
        <dbReference type="ARBA" id="ARBA00022827"/>
    </source>
</evidence>
<evidence type="ECO:0000256" key="2">
    <source>
        <dbReference type="ARBA" id="ARBA00011955"/>
    </source>
</evidence>
<evidence type="ECO:0000256" key="11">
    <source>
        <dbReference type="PIRNR" id="PIRNR006268"/>
    </source>
</evidence>
<dbReference type="SUPFAM" id="SSF143631">
    <property type="entry name" value="ApbE-like"/>
    <property type="match status" value="1"/>
</dbReference>
<organism evidence="14 15">
    <name type="scientific">SAR86 cluster bacterium</name>
    <dbReference type="NCBI Taxonomy" id="2030880"/>
    <lineage>
        <taxon>Bacteria</taxon>
        <taxon>Pseudomonadati</taxon>
        <taxon>Pseudomonadota</taxon>
        <taxon>Gammaproteobacteria</taxon>
        <taxon>SAR86 cluster</taxon>
    </lineage>
</organism>
<feature type="binding site" evidence="12">
    <location>
        <position position="264"/>
    </location>
    <ligand>
        <name>Mg(2+)</name>
        <dbReference type="ChEBI" id="CHEBI:18420"/>
    </ligand>
</feature>
<protein>
    <recommendedName>
        <fullName evidence="3 11">FAD:protein FMN transferase</fullName>
        <ecNumber evidence="2 11">2.7.1.180</ecNumber>
    </recommendedName>
    <alternativeName>
        <fullName evidence="9 11">Flavin transferase</fullName>
    </alternativeName>
</protein>
<dbReference type="Pfam" id="PF02424">
    <property type="entry name" value="ApbE"/>
    <property type="match status" value="1"/>
</dbReference>
<accession>A0A2A4MJY2</accession>
<evidence type="ECO:0000256" key="13">
    <source>
        <dbReference type="SAM" id="Coils"/>
    </source>
</evidence>
<evidence type="ECO:0000256" key="1">
    <source>
        <dbReference type="ARBA" id="ARBA00008282"/>
    </source>
</evidence>
<comment type="caution">
    <text evidence="14">The sequence shown here is derived from an EMBL/GenBank/DDBJ whole genome shotgun (WGS) entry which is preliminary data.</text>
</comment>
<sequence length="306" mass="33663">MTPTLKRFSFKAMGSYCEIQIYDNSRISAKEKTKRLANEVNRLEKKYSRYSQSSIIAEINSAAGAKLGIKLDKETSALFDHAQRCYEQSDGLFDITSGILREVWDFQSGEIPSQQDIDKRLEFIGFDKLERRQSRLIMPKFMEIDLGGIVKEYAADAAANLGRSLGIEHGLVNLGGDFAVIGPQPDNQPWTIGVANPKQPSQLMAKIDLLEGGLASSGDYERCFIHQGKRYSHILNPLTGWPSDGLRAVSVAANLCTVAGSLSTIAMLKAEPESIAYLADIGLPHVYMDSNESVEGQGLNNDTVHS</sequence>
<dbReference type="GO" id="GO:0016740">
    <property type="term" value="F:transferase activity"/>
    <property type="evidence" value="ECO:0007669"/>
    <property type="project" value="UniProtKB-UniRule"/>
</dbReference>